<dbReference type="Proteomes" id="UP001164250">
    <property type="component" value="Chromosome 5"/>
</dbReference>
<evidence type="ECO:0000313" key="2">
    <source>
        <dbReference type="Proteomes" id="UP001164250"/>
    </source>
</evidence>
<dbReference type="EMBL" id="CM047901">
    <property type="protein sequence ID" value="KAJ0096304.1"/>
    <property type="molecule type" value="Genomic_DNA"/>
</dbReference>
<comment type="caution">
    <text evidence="1">The sequence shown here is derived from an EMBL/GenBank/DDBJ whole genome shotgun (WGS) entry which is preliminary data.</text>
</comment>
<accession>A0ACC1BBQ4</accession>
<evidence type="ECO:0000313" key="1">
    <source>
        <dbReference type="EMBL" id="KAJ0096304.1"/>
    </source>
</evidence>
<organism evidence="1 2">
    <name type="scientific">Pistacia atlantica</name>
    <dbReference type="NCBI Taxonomy" id="434234"/>
    <lineage>
        <taxon>Eukaryota</taxon>
        <taxon>Viridiplantae</taxon>
        <taxon>Streptophyta</taxon>
        <taxon>Embryophyta</taxon>
        <taxon>Tracheophyta</taxon>
        <taxon>Spermatophyta</taxon>
        <taxon>Magnoliopsida</taxon>
        <taxon>eudicotyledons</taxon>
        <taxon>Gunneridae</taxon>
        <taxon>Pentapetalae</taxon>
        <taxon>rosids</taxon>
        <taxon>malvids</taxon>
        <taxon>Sapindales</taxon>
        <taxon>Anacardiaceae</taxon>
        <taxon>Pistacia</taxon>
    </lineage>
</organism>
<reference evidence="2" key="1">
    <citation type="journal article" date="2023" name="G3 (Bethesda)">
        <title>Genome assembly and association tests identify interacting loci associated with vigor, precocity, and sex in interspecific pistachio rootstocks.</title>
        <authorList>
            <person name="Palmer W."/>
            <person name="Jacygrad E."/>
            <person name="Sagayaradj S."/>
            <person name="Cavanaugh K."/>
            <person name="Han R."/>
            <person name="Bertier L."/>
            <person name="Beede B."/>
            <person name="Kafkas S."/>
            <person name="Golino D."/>
            <person name="Preece J."/>
            <person name="Michelmore R."/>
        </authorList>
    </citation>
    <scope>NUCLEOTIDE SEQUENCE [LARGE SCALE GENOMIC DNA]</scope>
</reference>
<name>A0ACC1BBQ4_9ROSI</name>
<gene>
    <name evidence="1" type="ORF">Patl1_27253</name>
</gene>
<keyword evidence="2" id="KW-1185">Reference proteome</keyword>
<proteinExistence type="predicted"/>
<sequence length="161" mass="17770">MAAMARLLVLFAMVLVPVLVNGQKTPFTVRGRVYCDTCRCGFETSASTYIHGAKVRIECKDRDTLQLKYSKEGETDSTGTYNIQVEDDHLDQICYAKLVSSPMASCKTPGPGRDHSQVILTRSNGAVSNLHYANALGFLRNQALSGCAQFLKQYQLQDDVI</sequence>
<protein>
    <submittedName>
        <fullName evidence="1">Uncharacterized protein</fullName>
    </submittedName>
</protein>